<feature type="transmembrane region" description="Helical" evidence="5">
    <location>
        <begin position="92"/>
        <end position="111"/>
    </location>
</feature>
<evidence type="ECO:0000313" key="8">
    <source>
        <dbReference type="EMBL" id="QGR18055.1"/>
    </source>
</evidence>
<name>A0A650CK44_SULOH</name>
<reference evidence="8 9" key="1">
    <citation type="submission" date="2019-10" db="EMBL/GenBank/DDBJ databases">
        <title>Genome Sequences from Six Type Strain Members of the Archaeal Family Sulfolobaceae: Acidianus ambivalens, Acidianus infernus, Metallosphaera prunae, Stygiolobus azoricus, Sulfolobus metallicus, and Sulfurisphaera ohwakuensis.</title>
        <authorList>
            <person name="Counts J.A."/>
            <person name="Kelly R.M."/>
        </authorList>
    </citation>
    <scope>NUCLEOTIDE SEQUENCE [LARGE SCALE GENOMIC DNA]</scope>
    <source>
        <strain evidence="8 9">TA-1</strain>
    </source>
</reference>
<dbReference type="InterPro" id="IPR020846">
    <property type="entry name" value="MFS_dom"/>
</dbReference>
<evidence type="ECO:0000313" key="7">
    <source>
        <dbReference type="EMBL" id="MBB5254667.1"/>
    </source>
</evidence>
<dbReference type="Proteomes" id="UP000582213">
    <property type="component" value="Unassembled WGS sequence"/>
</dbReference>
<dbReference type="Gene3D" id="1.20.1250.20">
    <property type="entry name" value="MFS general substrate transporter like domains"/>
    <property type="match status" value="1"/>
</dbReference>
<dbReference type="PANTHER" id="PTHR23508">
    <property type="entry name" value="CARBOXYLIC ACID TRANSPORTER PROTEIN HOMOLOG"/>
    <property type="match status" value="1"/>
</dbReference>
<evidence type="ECO:0000256" key="5">
    <source>
        <dbReference type="SAM" id="Phobius"/>
    </source>
</evidence>
<dbReference type="RefSeq" id="WP_156015546.1">
    <property type="nucleotide sequence ID" value="NZ_CP045484.1"/>
</dbReference>
<dbReference type="PROSITE" id="PS00217">
    <property type="entry name" value="SUGAR_TRANSPORT_2"/>
    <property type="match status" value="1"/>
</dbReference>
<sequence>MKLSDIFKPLDQRNFDVWHIKSLLTTGMGVFTDGYDLSSVGIVLAIVLSSFGITSKSPDYTLWQSLVSGSALIGAAVGAIIFGILSNRGRKTFYGIDVALLSVGALLQAFVSTPLELVIVRGLLGLGVGADYVLSPMIMAEHSNAKDRGKLLAFGFGLMWGFGATTAAAIALGLEALSVPTDVIWRVVLAAGAIPSASVIYLRRKIPETPRYLARIKGDVEKFREVVRTLANTDVHISKELKDANGFSAYFSKFWKTFLAACLLWFLFDIVAYSGILFGPTAIAKSIGINNSAIFQFIIEFGFTVPGGIIALLTLDRIGRKPMQTFGFFGMAISLLLFSLLKTSIPATTALILYGLQNLFSQAGPGSVSASGMLGVELAPTKVRGLVQSLTVASGRTGAALTAFVFPALFNTYGESFAVAFLSSVAFVAAVLTLIAVPETKGKPLEVSSQEDLIVQEI</sequence>
<dbReference type="Pfam" id="PF00083">
    <property type="entry name" value="Sugar_tr"/>
    <property type="match status" value="1"/>
</dbReference>
<evidence type="ECO:0000256" key="1">
    <source>
        <dbReference type="ARBA" id="ARBA00004141"/>
    </source>
</evidence>
<evidence type="ECO:0000313" key="9">
    <source>
        <dbReference type="Proteomes" id="UP000427373"/>
    </source>
</evidence>
<dbReference type="InterPro" id="IPR005829">
    <property type="entry name" value="Sugar_transporter_CS"/>
</dbReference>
<evidence type="ECO:0000256" key="4">
    <source>
        <dbReference type="ARBA" id="ARBA00023136"/>
    </source>
</evidence>
<dbReference type="KEGG" id="soh:D1869_13300"/>
<dbReference type="OrthoDB" id="117970at2157"/>
<reference evidence="7 10" key="2">
    <citation type="submission" date="2020-08" db="EMBL/GenBank/DDBJ databases">
        <title>Genomic Encyclopedia of Type Strains, Phase IV (KMG-IV): sequencing the most valuable type-strain genomes for metagenomic binning, comparative biology and taxonomic classification.</title>
        <authorList>
            <person name="Goeker M."/>
        </authorList>
    </citation>
    <scope>NUCLEOTIDE SEQUENCE [LARGE SCALE GENOMIC DNA]</scope>
    <source>
        <strain evidence="7 10">DSM 12421</strain>
    </source>
</reference>
<dbReference type="PANTHER" id="PTHR23508:SF10">
    <property type="entry name" value="CARBOXYLIC ACID TRANSPORTER PROTEIN HOMOLOG"/>
    <property type="match status" value="1"/>
</dbReference>
<evidence type="ECO:0000259" key="6">
    <source>
        <dbReference type="PROSITE" id="PS50850"/>
    </source>
</evidence>
<keyword evidence="9" id="KW-1185">Reference proteome</keyword>
<feature type="transmembrane region" description="Helical" evidence="5">
    <location>
        <begin position="65"/>
        <end position="85"/>
    </location>
</feature>
<dbReference type="EMBL" id="CP045484">
    <property type="protein sequence ID" value="QGR18055.1"/>
    <property type="molecule type" value="Genomic_DNA"/>
</dbReference>
<feature type="transmembrane region" description="Helical" evidence="5">
    <location>
        <begin position="34"/>
        <end position="53"/>
    </location>
</feature>
<dbReference type="AlphaFoldDB" id="A0A650CK44"/>
<dbReference type="PROSITE" id="PS00216">
    <property type="entry name" value="SUGAR_TRANSPORT_1"/>
    <property type="match status" value="1"/>
</dbReference>
<feature type="transmembrane region" description="Helical" evidence="5">
    <location>
        <begin position="327"/>
        <end position="353"/>
    </location>
</feature>
<evidence type="ECO:0000313" key="10">
    <source>
        <dbReference type="Proteomes" id="UP000582213"/>
    </source>
</evidence>
<proteinExistence type="predicted"/>
<feature type="domain" description="Major facilitator superfamily (MFS) profile" evidence="6">
    <location>
        <begin position="22"/>
        <end position="441"/>
    </location>
</feature>
<dbReference type="GO" id="GO:0005886">
    <property type="term" value="C:plasma membrane"/>
    <property type="evidence" value="ECO:0007669"/>
    <property type="project" value="TreeGrafter"/>
</dbReference>
<dbReference type="PROSITE" id="PS50850">
    <property type="entry name" value="MFS"/>
    <property type="match status" value="1"/>
</dbReference>
<feature type="transmembrane region" description="Helical" evidence="5">
    <location>
        <begin position="258"/>
        <end position="281"/>
    </location>
</feature>
<keyword evidence="3 5" id="KW-1133">Transmembrane helix</keyword>
<gene>
    <name evidence="8" type="ORF">D1869_13300</name>
    <name evidence="7" type="ORF">HNQ62_002441</name>
</gene>
<keyword evidence="4 5" id="KW-0472">Membrane</keyword>
<dbReference type="InterPro" id="IPR005828">
    <property type="entry name" value="MFS_sugar_transport-like"/>
</dbReference>
<keyword evidence="2 5" id="KW-0812">Transmembrane</keyword>
<dbReference type="EMBL" id="JACHFY010000020">
    <property type="protein sequence ID" value="MBB5254667.1"/>
    <property type="molecule type" value="Genomic_DNA"/>
</dbReference>
<feature type="transmembrane region" description="Helical" evidence="5">
    <location>
        <begin position="416"/>
        <end position="437"/>
    </location>
</feature>
<accession>A0A650CK44</accession>
<dbReference type="GeneID" id="42802239"/>
<feature type="transmembrane region" description="Helical" evidence="5">
    <location>
        <begin position="151"/>
        <end position="171"/>
    </location>
</feature>
<dbReference type="SUPFAM" id="SSF103473">
    <property type="entry name" value="MFS general substrate transporter"/>
    <property type="match status" value="1"/>
</dbReference>
<evidence type="ECO:0000256" key="2">
    <source>
        <dbReference type="ARBA" id="ARBA00022692"/>
    </source>
</evidence>
<feature type="transmembrane region" description="Helical" evidence="5">
    <location>
        <begin position="117"/>
        <end position="139"/>
    </location>
</feature>
<feature type="transmembrane region" description="Helical" evidence="5">
    <location>
        <begin position="183"/>
        <end position="202"/>
    </location>
</feature>
<organism evidence="8 9">
    <name type="scientific">Sulfurisphaera ohwakuensis</name>
    <dbReference type="NCBI Taxonomy" id="69656"/>
    <lineage>
        <taxon>Archaea</taxon>
        <taxon>Thermoproteota</taxon>
        <taxon>Thermoprotei</taxon>
        <taxon>Sulfolobales</taxon>
        <taxon>Sulfolobaceae</taxon>
        <taxon>Sulfurisphaera</taxon>
    </lineage>
</organism>
<protein>
    <submittedName>
        <fullName evidence="7 8">MFS transporter</fullName>
    </submittedName>
</protein>
<dbReference type="InterPro" id="IPR036259">
    <property type="entry name" value="MFS_trans_sf"/>
</dbReference>
<dbReference type="Proteomes" id="UP000427373">
    <property type="component" value="Chromosome"/>
</dbReference>
<comment type="subcellular location">
    <subcellularLocation>
        <location evidence="1">Membrane</location>
        <topology evidence="1">Multi-pass membrane protein</topology>
    </subcellularLocation>
</comment>
<dbReference type="GO" id="GO:0046943">
    <property type="term" value="F:carboxylic acid transmembrane transporter activity"/>
    <property type="evidence" value="ECO:0007669"/>
    <property type="project" value="TreeGrafter"/>
</dbReference>
<feature type="transmembrane region" description="Helical" evidence="5">
    <location>
        <begin position="293"/>
        <end position="315"/>
    </location>
</feature>
<evidence type="ECO:0000256" key="3">
    <source>
        <dbReference type="ARBA" id="ARBA00022989"/>
    </source>
</evidence>